<dbReference type="RefSeq" id="WP_051630927.1">
    <property type="nucleotide sequence ID" value="NZ_BMLF01000004.1"/>
</dbReference>
<dbReference type="InterPro" id="IPR013658">
    <property type="entry name" value="SGL"/>
</dbReference>
<name>A0A917T6Y5_9RHOB</name>
<evidence type="ECO:0000313" key="6">
    <source>
        <dbReference type="Proteomes" id="UP000649829"/>
    </source>
</evidence>
<dbReference type="GO" id="GO:0019853">
    <property type="term" value="P:L-ascorbic acid biosynthetic process"/>
    <property type="evidence" value="ECO:0007669"/>
    <property type="project" value="TreeGrafter"/>
</dbReference>
<dbReference type="InterPro" id="IPR011042">
    <property type="entry name" value="6-blade_b-propeller_TolB-like"/>
</dbReference>
<dbReference type="GO" id="GO:0005509">
    <property type="term" value="F:calcium ion binding"/>
    <property type="evidence" value="ECO:0007669"/>
    <property type="project" value="TreeGrafter"/>
</dbReference>
<keyword evidence="3" id="KW-0862">Zinc</keyword>
<protein>
    <submittedName>
        <fullName evidence="5">Senescence marker protein-30 (SMP-30) (Regucalcin) (RC)</fullName>
    </submittedName>
</protein>
<accession>A0A917T6Y5</accession>
<proteinExistence type="inferred from homology"/>
<dbReference type="EMBL" id="BMLF01000004">
    <property type="protein sequence ID" value="GGM12566.1"/>
    <property type="molecule type" value="Genomic_DNA"/>
</dbReference>
<reference evidence="5" key="1">
    <citation type="journal article" date="2014" name="Int. J. Syst. Evol. Microbiol.">
        <title>Complete genome sequence of Corynebacterium casei LMG S-19264T (=DSM 44701T), isolated from a smear-ripened cheese.</title>
        <authorList>
            <consortium name="US DOE Joint Genome Institute (JGI-PGF)"/>
            <person name="Walter F."/>
            <person name="Albersmeier A."/>
            <person name="Kalinowski J."/>
            <person name="Ruckert C."/>
        </authorList>
    </citation>
    <scope>NUCLEOTIDE SEQUENCE</scope>
    <source>
        <strain evidence="5">CGMCC 1.6293</strain>
    </source>
</reference>
<feature type="binding site" evidence="3">
    <location>
        <position position="28"/>
    </location>
    <ligand>
        <name>a divalent metal cation</name>
        <dbReference type="ChEBI" id="CHEBI:60240"/>
    </ligand>
</feature>
<dbReference type="InterPro" id="IPR005511">
    <property type="entry name" value="SMP-30"/>
</dbReference>
<keyword evidence="6" id="KW-1185">Reference proteome</keyword>
<dbReference type="GO" id="GO:0004341">
    <property type="term" value="F:gluconolactonase activity"/>
    <property type="evidence" value="ECO:0007669"/>
    <property type="project" value="TreeGrafter"/>
</dbReference>
<gene>
    <name evidence="5" type="ORF">GCM10011534_38350</name>
</gene>
<sequence>MPDTRMFPRDAAVPQVARLTDTPDQLGESPVWDPQAQSLWWIDGVAGKVRRLRFAGSEPGELDCFSFDGHVGSIALADEGCLLVALEHEVVLFSPDEPVRLLLLRLDEADPRMRLNDGKTDRRGRFLCAGMGRGGEAIGALHRLCDNRDHAVLHEGLTVGNGICFSPDGRVLYFADTPARKVFACDYDPVTGAASKLREHIDTAALGSGIDGATVDSEGNLWGALIRTARIGCFDPSGALVRSIAAPTDLPSSLAFGGPAMDRLFVTSIRDSGTGRAVSDHPLGGHLFAIDGLGATGIPETRFGHF</sequence>
<dbReference type="AlphaFoldDB" id="A0A917T6Y5"/>
<evidence type="ECO:0000256" key="2">
    <source>
        <dbReference type="PIRSR" id="PIRSR605511-1"/>
    </source>
</evidence>
<dbReference type="PANTHER" id="PTHR10907">
    <property type="entry name" value="REGUCALCIN"/>
    <property type="match status" value="1"/>
</dbReference>
<comment type="cofactor">
    <cofactor evidence="3">
        <name>Zn(2+)</name>
        <dbReference type="ChEBI" id="CHEBI:29105"/>
    </cofactor>
    <text evidence="3">Binds 1 divalent metal cation per subunit.</text>
</comment>
<evidence type="ECO:0000256" key="3">
    <source>
        <dbReference type="PIRSR" id="PIRSR605511-2"/>
    </source>
</evidence>
<feature type="binding site" evidence="3">
    <location>
        <position position="114"/>
    </location>
    <ligand>
        <name>substrate</name>
    </ligand>
</feature>
<evidence type="ECO:0000313" key="5">
    <source>
        <dbReference type="EMBL" id="GGM12566.1"/>
    </source>
</evidence>
<evidence type="ECO:0000256" key="1">
    <source>
        <dbReference type="ARBA" id="ARBA00008853"/>
    </source>
</evidence>
<reference evidence="5" key="2">
    <citation type="submission" date="2020-09" db="EMBL/GenBank/DDBJ databases">
        <authorList>
            <person name="Sun Q."/>
            <person name="Zhou Y."/>
        </authorList>
    </citation>
    <scope>NUCLEOTIDE SEQUENCE</scope>
    <source>
        <strain evidence="5">CGMCC 1.6293</strain>
    </source>
</reference>
<dbReference type="Gene3D" id="2.120.10.30">
    <property type="entry name" value="TolB, C-terminal domain"/>
    <property type="match status" value="1"/>
</dbReference>
<dbReference type="Proteomes" id="UP000649829">
    <property type="component" value="Unassembled WGS sequence"/>
</dbReference>
<feature type="binding site" evidence="3">
    <location>
        <position position="116"/>
    </location>
    <ligand>
        <name>substrate</name>
    </ligand>
</feature>
<dbReference type="Pfam" id="PF08450">
    <property type="entry name" value="SGL"/>
    <property type="match status" value="1"/>
</dbReference>
<dbReference type="PANTHER" id="PTHR10907:SF47">
    <property type="entry name" value="REGUCALCIN"/>
    <property type="match status" value="1"/>
</dbReference>
<feature type="binding site" evidence="3">
    <location>
        <position position="211"/>
    </location>
    <ligand>
        <name>a divalent metal cation</name>
        <dbReference type="ChEBI" id="CHEBI:60240"/>
    </ligand>
</feature>
<evidence type="ECO:0000259" key="4">
    <source>
        <dbReference type="Pfam" id="PF08450"/>
    </source>
</evidence>
<dbReference type="PRINTS" id="PR01790">
    <property type="entry name" value="SMP30FAMILY"/>
</dbReference>
<dbReference type="SUPFAM" id="SSF63829">
    <property type="entry name" value="Calcium-dependent phosphotriesterase"/>
    <property type="match status" value="1"/>
</dbReference>
<feature type="binding site" evidence="3">
    <location>
        <position position="161"/>
    </location>
    <ligand>
        <name>a divalent metal cation</name>
        <dbReference type="ChEBI" id="CHEBI:60240"/>
    </ligand>
</feature>
<organism evidence="5 6">
    <name type="scientific">Pseudooceanicola nanhaiensis</name>
    <dbReference type="NCBI Taxonomy" id="375761"/>
    <lineage>
        <taxon>Bacteria</taxon>
        <taxon>Pseudomonadati</taxon>
        <taxon>Pseudomonadota</taxon>
        <taxon>Alphaproteobacteria</taxon>
        <taxon>Rhodobacterales</taxon>
        <taxon>Paracoccaceae</taxon>
        <taxon>Pseudooceanicola</taxon>
    </lineage>
</organism>
<comment type="similarity">
    <text evidence="1">Belongs to the SMP-30/CGR1 family.</text>
</comment>
<feature type="domain" description="SMP-30/Gluconolactonase/LRE-like region" evidence="4">
    <location>
        <begin position="26"/>
        <end position="269"/>
    </location>
</feature>
<keyword evidence="3" id="KW-0479">Metal-binding</keyword>
<feature type="active site" description="Proton donor/acceptor" evidence="2">
    <location>
        <position position="211"/>
    </location>
</feature>
<comment type="caution">
    <text evidence="5">The sequence shown here is derived from an EMBL/GenBank/DDBJ whole genome shotgun (WGS) entry which is preliminary data.</text>
</comment>